<sequence>MGLRDLLFGSKDTASPDEYKDLTLKDYELSENPALLVKVATVTGLRESQIVKDQVYDGNIVIVDITRLKMDKINYERVMKDFYQVARDVDGDIVGLGDQQYVVITPKNVKISRDRIGGGA</sequence>
<proteinExistence type="predicted"/>
<dbReference type="Pfam" id="PF04472">
    <property type="entry name" value="SepF"/>
    <property type="match status" value="1"/>
</dbReference>
<dbReference type="Proteomes" id="UP000245934">
    <property type="component" value="Unassembled WGS sequence"/>
</dbReference>
<reference evidence="1 2" key="1">
    <citation type="submission" date="2018-05" db="EMBL/GenBank/DDBJ databases">
        <title>Draft genome of Methanospirillum stamsii Pt1.</title>
        <authorList>
            <person name="Dueholm M.S."/>
            <person name="Nielsen P.H."/>
            <person name="Bakmann L.F."/>
            <person name="Otzen D.E."/>
        </authorList>
    </citation>
    <scope>NUCLEOTIDE SEQUENCE [LARGE SCALE GENOMIC DNA]</scope>
    <source>
        <strain evidence="1 2">Pt1</strain>
    </source>
</reference>
<evidence type="ECO:0000313" key="1">
    <source>
        <dbReference type="EMBL" id="PWR76152.1"/>
    </source>
</evidence>
<name>A0A2V2N824_9EURY</name>
<dbReference type="RefSeq" id="WP_109939287.1">
    <property type="nucleotide sequence ID" value="NZ_CP176366.1"/>
</dbReference>
<protein>
    <recommendedName>
        <fullName evidence="3">Cell division protein SepF</fullName>
    </recommendedName>
</protein>
<dbReference type="InterPro" id="IPR007561">
    <property type="entry name" value="Cell_div_SepF/SepF-rel"/>
</dbReference>
<gene>
    <name evidence="1" type="ORF">DLD82_01270</name>
</gene>
<evidence type="ECO:0008006" key="3">
    <source>
        <dbReference type="Google" id="ProtNLM"/>
    </source>
</evidence>
<dbReference type="GeneID" id="97609244"/>
<evidence type="ECO:0000313" key="2">
    <source>
        <dbReference type="Proteomes" id="UP000245934"/>
    </source>
</evidence>
<dbReference type="AlphaFoldDB" id="A0A2V2N824"/>
<comment type="caution">
    <text evidence="1">The sequence shown here is derived from an EMBL/GenBank/DDBJ whole genome shotgun (WGS) entry which is preliminary data.</text>
</comment>
<dbReference type="InterPro" id="IPR038594">
    <property type="entry name" value="SepF-like_sf"/>
</dbReference>
<dbReference type="Gene3D" id="3.30.110.150">
    <property type="entry name" value="SepF-like protein"/>
    <property type="match status" value="1"/>
</dbReference>
<accession>A0A2V2N824</accession>
<dbReference type="OrthoDB" id="56189at2157"/>
<dbReference type="PIRSF" id="PIRSF019313">
    <property type="entry name" value="UCP019313"/>
    <property type="match status" value="1"/>
</dbReference>
<keyword evidence="2" id="KW-1185">Reference proteome</keyword>
<dbReference type="InterPro" id="IPR012426">
    <property type="entry name" value="SepF_arc"/>
</dbReference>
<dbReference type="EMBL" id="QGMZ01000004">
    <property type="protein sequence ID" value="PWR76152.1"/>
    <property type="molecule type" value="Genomic_DNA"/>
</dbReference>
<organism evidence="1 2">
    <name type="scientific">Methanospirillum stamsii</name>
    <dbReference type="NCBI Taxonomy" id="1277351"/>
    <lineage>
        <taxon>Archaea</taxon>
        <taxon>Methanobacteriati</taxon>
        <taxon>Methanobacteriota</taxon>
        <taxon>Stenosarchaea group</taxon>
        <taxon>Methanomicrobia</taxon>
        <taxon>Methanomicrobiales</taxon>
        <taxon>Methanospirillaceae</taxon>
        <taxon>Methanospirillum</taxon>
    </lineage>
</organism>